<feature type="compositionally biased region" description="Polar residues" evidence="1">
    <location>
        <begin position="8"/>
        <end position="19"/>
    </location>
</feature>
<keyword evidence="3" id="KW-1185">Reference proteome</keyword>
<evidence type="ECO:0000313" key="3">
    <source>
        <dbReference type="Proteomes" id="UP001180020"/>
    </source>
</evidence>
<feature type="region of interest" description="Disordered" evidence="1">
    <location>
        <begin position="37"/>
        <end position="60"/>
    </location>
</feature>
<reference evidence="2" key="1">
    <citation type="journal article" date="2023" name="Nat. Commun.">
        <title>Diploid and tetraploid genomes of Acorus and the evolution of monocots.</title>
        <authorList>
            <person name="Ma L."/>
            <person name="Liu K.W."/>
            <person name="Li Z."/>
            <person name="Hsiao Y.Y."/>
            <person name="Qi Y."/>
            <person name="Fu T."/>
            <person name="Tang G.D."/>
            <person name="Zhang D."/>
            <person name="Sun W.H."/>
            <person name="Liu D.K."/>
            <person name="Li Y."/>
            <person name="Chen G.Z."/>
            <person name="Liu X.D."/>
            <person name="Liao X.Y."/>
            <person name="Jiang Y.T."/>
            <person name="Yu X."/>
            <person name="Hao Y."/>
            <person name="Huang J."/>
            <person name="Zhao X.W."/>
            <person name="Ke S."/>
            <person name="Chen Y.Y."/>
            <person name="Wu W.L."/>
            <person name="Hsu J.L."/>
            <person name="Lin Y.F."/>
            <person name="Huang M.D."/>
            <person name="Li C.Y."/>
            <person name="Huang L."/>
            <person name="Wang Z.W."/>
            <person name="Zhao X."/>
            <person name="Zhong W.Y."/>
            <person name="Peng D.H."/>
            <person name="Ahmad S."/>
            <person name="Lan S."/>
            <person name="Zhang J.S."/>
            <person name="Tsai W.C."/>
            <person name="Van de Peer Y."/>
            <person name="Liu Z.J."/>
        </authorList>
    </citation>
    <scope>NUCLEOTIDE SEQUENCE</scope>
    <source>
        <strain evidence="2">CP</strain>
    </source>
</reference>
<feature type="region of interest" description="Disordered" evidence="1">
    <location>
        <begin position="1"/>
        <end position="22"/>
    </location>
</feature>
<comment type="caution">
    <text evidence="2">The sequence shown here is derived from an EMBL/GenBank/DDBJ whole genome shotgun (WGS) entry which is preliminary data.</text>
</comment>
<evidence type="ECO:0000313" key="2">
    <source>
        <dbReference type="EMBL" id="KAK1308947.1"/>
    </source>
</evidence>
<accession>A0AAV9EA86</accession>
<reference evidence="2" key="2">
    <citation type="submission" date="2023-06" db="EMBL/GenBank/DDBJ databases">
        <authorList>
            <person name="Ma L."/>
            <person name="Liu K.-W."/>
            <person name="Li Z."/>
            <person name="Hsiao Y.-Y."/>
            <person name="Qi Y."/>
            <person name="Fu T."/>
            <person name="Tang G."/>
            <person name="Zhang D."/>
            <person name="Sun W.-H."/>
            <person name="Liu D.-K."/>
            <person name="Li Y."/>
            <person name="Chen G.-Z."/>
            <person name="Liu X.-D."/>
            <person name="Liao X.-Y."/>
            <person name="Jiang Y.-T."/>
            <person name="Yu X."/>
            <person name="Hao Y."/>
            <person name="Huang J."/>
            <person name="Zhao X.-W."/>
            <person name="Ke S."/>
            <person name="Chen Y.-Y."/>
            <person name="Wu W.-L."/>
            <person name="Hsu J.-L."/>
            <person name="Lin Y.-F."/>
            <person name="Huang M.-D."/>
            <person name="Li C.-Y."/>
            <person name="Huang L."/>
            <person name="Wang Z.-W."/>
            <person name="Zhao X."/>
            <person name="Zhong W.-Y."/>
            <person name="Peng D.-H."/>
            <person name="Ahmad S."/>
            <person name="Lan S."/>
            <person name="Zhang J.-S."/>
            <person name="Tsai W.-C."/>
            <person name="Van De Peer Y."/>
            <person name="Liu Z.-J."/>
        </authorList>
    </citation>
    <scope>NUCLEOTIDE SEQUENCE</scope>
    <source>
        <strain evidence="2">CP</strain>
        <tissue evidence="2">Leaves</tissue>
    </source>
</reference>
<dbReference type="AlphaFoldDB" id="A0AAV9EA86"/>
<proteinExistence type="predicted"/>
<dbReference type="EMBL" id="JAUJYO010000009">
    <property type="protein sequence ID" value="KAK1308947.1"/>
    <property type="molecule type" value="Genomic_DNA"/>
</dbReference>
<dbReference type="Proteomes" id="UP001180020">
    <property type="component" value="Unassembled WGS sequence"/>
</dbReference>
<organism evidence="2 3">
    <name type="scientific">Acorus calamus</name>
    <name type="common">Sweet flag</name>
    <dbReference type="NCBI Taxonomy" id="4465"/>
    <lineage>
        <taxon>Eukaryota</taxon>
        <taxon>Viridiplantae</taxon>
        <taxon>Streptophyta</taxon>
        <taxon>Embryophyta</taxon>
        <taxon>Tracheophyta</taxon>
        <taxon>Spermatophyta</taxon>
        <taxon>Magnoliopsida</taxon>
        <taxon>Liliopsida</taxon>
        <taxon>Acoraceae</taxon>
        <taxon>Acorus</taxon>
    </lineage>
</organism>
<protein>
    <submittedName>
        <fullName evidence="2">Uncharacterized protein</fullName>
    </submittedName>
</protein>
<sequence length="60" mass="6442">MVEMVAGSLSSCPNLQTPPRANLKVHEGDNSYSIAINEESLPRAGNNHDQAPPIEVTEIV</sequence>
<name>A0AAV9EA86_ACOCL</name>
<evidence type="ECO:0000256" key="1">
    <source>
        <dbReference type="SAM" id="MobiDB-lite"/>
    </source>
</evidence>
<gene>
    <name evidence="2" type="ORF">QJS10_CPA09g01062</name>
</gene>